<dbReference type="PANTHER" id="PTHR35936:SF25">
    <property type="entry name" value="ABC TRANSPORTER SUBSTRATE-BINDING PROTEIN"/>
    <property type="match status" value="1"/>
</dbReference>
<dbReference type="Gene3D" id="3.40.190.10">
    <property type="entry name" value="Periplasmic binding protein-like II"/>
    <property type="match status" value="2"/>
</dbReference>
<reference evidence="3 4" key="1">
    <citation type="submission" date="2016-03" db="EMBL/GenBank/DDBJ databases">
        <authorList>
            <person name="Ploux O."/>
        </authorList>
    </citation>
    <scope>NUCLEOTIDE SEQUENCE [LARGE SCALE GENOMIC DNA]</scope>
    <source>
        <strain evidence="3 4">BER2</strain>
    </source>
</reference>
<dbReference type="RefSeq" id="WP_063243485.1">
    <property type="nucleotide sequence ID" value="NZ_LUKF01000012.1"/>
</dbReference>
<feature type="domain" description="Solute-binding protein family 3/N-terminal" evidence="2">
    <location>
        <begin position="41"/>
        <end position="254"/>
    </location>
</feature>
<name>A0A150WLD4_BDEBC</name>
<dbReference type="Proteomes" id="UP000075391">
    <property type="component" value="Unassembled WGS sequence"/>
</dbReference>
<accession>A0A150WLD4</accession>
<dbReference type="AlphaFoldDB" id="A0A150WLD4"/>
<keyword evidence="1" id="KW-0732">Signal</keyword>
<evidence type="ECO:0000313" key="4">
    <source>
        <dbReference type="Proteomes" id="UP000075391"/>
    </source>
</evidence>
<dbReference type="Pfam" id="PF00497">
    <property type="entry name" value="SBP_bac_3"/>
    <property type="match status" value="1"/>
</dbReference>
<proteinExistence type="predicted"/>
<protein>
    <recommendedName>
        <fullName evidence="2">Solute-binding protein family 3/N-terminal domain-containing protein</fullName>
    </recommendedName>
</protein>
<dbReference type="SUPFAM" id="SSF53850">
    <property type="entry name" value="Periplasmic binding protein-like II"/>
    <property type="match status" value="1"/>
</dbReference>
<dbReference type="InterPro" id="IPR001638">
    <property type="entry name" value="Solute-binding_3/MltF_N"/>
</dbReference>
<sequence>MNTTIAKFFIITSVLLFKSLSFADVISMRSDYWCPYVCDPRSEKPGYMVEIIQQIFEKRGHTVDMRLTNWVRAVKEVRANKAHVLVGASRMDAPDFIFTNNTLGIMKNAYFTKKDSKWKFTGRHSLQNMRIGVINGYTYGDSIDQMIRSRHKSFIPFSGEKPLEQIIRMIESNRLDAFIENPVALHHALKKFGVPAENLKAAGWVTSQDPYLYVGFSPHHPQSREYAALLSRGVEELRRNGELQRILDKYQVEDWEKSKISLGALDDFSPRILKSSFDLLDMFNARSL</sequence>
<dbReference type="SMART" id="SM00062">
    <property type="entry name" value="PBPb"/>
    <property type="match status" value="1"/>
</dbReference>
<evidence type="ECO:0000259" key="2">
    <source>
        <dbReference type="SMART" id="SM00062"/>
    </source>
</evidence>
<comment type="caution">
    <text evidence="3">The sequence shown here is derived from an EMBL/GenBank/DDBJ whole genome shotgun (WGS) entry which is preliminary data.</text>
</comment>
<dbReference type="EMBL" id="LUKF01000012">
    <property type="protein sequence ID" value="KYG64503.1"/>
    <property type="molecule type" value="Genomic_DNA"/>
</dbReference>
<dbReference type="PANTHER" id="PTHR35936">
    <property type="entry name" value="MEMBRANE-BOUND LYTIC MUREIN TRANSGLYCOSYLASE F"/>
    <property type="match status" value="1"/>
</dbReference>
<organism evidence="3 4">
    <name type="scientific">Bdellovibrio bacteriovorus</name>
    <dbReference type="NCBI Taxonomy" id="959"/>
    <lineage>
        <taxon>Bacteria</taxon>
        <taxon>Pseudomonadati</taxon>
        <taxon>Bdellovibrionota</taxon>
        <taxon>Bdellovibrionia</taxon>
        <taxon>Bdellovibrionales</taxon>
        <taxon>Pseudobdellovibrionaceae</taxon>
        <taxon>Bdellovibrio</taxon>
    </lineage>
</organism>
<gene>
    <name evidence="3" type="ORF">AZI85_03555</name>
</gene>
<dbReference type="OrthoDB" id="5292612at2"/>
<evidence type="ECO:0000313" key="3">
    <source>
        <dbReference type="EMBL" id="KYG64503.1"/>
    </source>
</evidence>
<evidence type="ECO:0000256" key="1">
    <source>
        <dbReference type="ARBA" id="ARBA00022729"/>
    </source>
</evidence>